<protein>
    <recommendedName>
        <fullName evidence="4">DUF1574 domain-containing protein</fullName>
    </recommendedName>
</protein>
<sequence length="310" mass="36115">MGRFILKLTAFLFFSFIIYTLTLILFGEYLPSEWNNNLNYKTASGGHALTRFREVKTVKSADVLIVGSSHAYRGFDPRIFSEYGYNSFFNLGSSSQTHLQTEVLLERYLKKLNPKLIIYEVYPGTFKADGIESSLDIIANDKNDFESFKLIFKHKHIKIVNSFIYGLYRDISGLNKGIKESKRKKGDEYIDGGYVQKKNKTFRNVSNSKKWWKVRDQQLDAFDGIIKSLKDMNIKFVLVQAPITSSFYQAHQNNDYFDSLMDSRGTYFNFNKLVELNDSIHFYDRHHLNQAGVNIFNKKLIQILKEKDMI</sequence>
<dbReference type="Proteomes" id="UP000662783">
    <property type="component" value="Chromosome"/>
</dbReference>
<dbReference type="SUPFAM" id="SSF52266">
    <property type="entry name" value="SGNH hydrolase"/>
    <property type="match status" value="1"/>
</dbReference>
<name>A0A975A2D2_9BACT</name>
<proteinExistence type="predicted"/>
<keyword evidence="3" id="KW-1185">Reference proteome</keyword>
<dbReference type="AlphaFoldDB" id="A0A975A2D2"/>
<feature type="transmembrane region" description="Helical" evidence="1">
    <location>
        <begin position="12"/>
        <end position="30"/>
    </location>
</feature>
<keyword evidence="1" id="KW-1133">Transmembrane helix</keyword>
<dbReference type="KEGG" id="fuv:JR347_04865"/>
<dbReference type="EMBL" id="CP070608">
    <property type="protein sequence ID" value="QSE99336.1"/>
    <property type="molecule type" value="Genomic_DNA"/>
</dbReference>
<accession>A0A975A2D2</accession>
<evidence type="ECO:0000313" key="3">
    <source>
        <dbReference type="Proteomes" id="UP000662783"/>
    </source>
</evidence>
<gene>
    <name evidence="2" type="ORF">JR347_04865</name>
</gene>
<keyword evidence="1" id="KW-0472">Membrane</keyword>
<evidence type="ECO:0008006" key="4">
    <source>
        <dbReference type="Google" id="ProtNLM"/>
    </source>
</evidence>
<reference evidence="2" key="1">
    <citation type="submission" date="2021-02" db="EMBL/GenBank/DDBJ databases">
        <title>Fulvivirga sp. S481 isolated from sea water.</title>
        <authorList>
            <person name="Bae S.S."/>
            <person name="Baek K."/>
        </authorList>
    </citation>
    <scope>NUCLEOTIDE SEQUENCE</scope>
    <source>
        <strain evidence="2">S481</strain>
    </source>
</reference>
<organism evidence="2 3">
    <name type="scientific">Fulvivirga lutea</name>
    <dbReference type="NCBI Taxonomy" id="2810512"/>
    <lineage>
        <taxon>Bacteria</taxon>
        <taxon>Pseudomonadati</taxon>
        <taxon>Bacteroidota</taxon>
        <taxon>Cytophagia</taxon>
        <taxon>Cytophagales</taxon>
        <taxon>Fulvivirgaceae</taxon>
        <taxon>Fulvivirga</taxon>
    </lineage>
</organism>
<evidence type="ECO:0000256" key="1">
    <source>
        <dbReference type="SAM" id="Phobius"/>
    </source>
</evidence>
<keyword evidence="1" id="KW-0812">Transmembrane</keyword>
<evidence type="ECO:0000313" key="2">
    <source>
        <dbReference type="EMBL" id="QSE99336.1"/>
    </source>
</evidence>